<organism evidence="1 2">
    <name type="scientific">Hevea brasiliensis</name>
    <name type="common">Para rubber tree</name>
    <name type="synonym">Siphonia brasiliensis</name>
    <dbReference type="NCBI Taxonomy" id="3981"/>
    <lineage>
        <taxon>Eukaryota</taxon>
        <taxon>Viridiplantae</taxon>
        <taxon>Streptophyta</taxon>
        <taxon>Embryophyta</taxon>
        <taxon>Tracheophyta</taxon>
        <taxon>Spermatophyta</taxon>
        <taxon>Magnoliopsida</taxon>
        <taxon>eudicotyledons</taxon>
        <taxon>Gunneridae</taxon>
        <taxon>Pentapetalae</taxon>
        <taxon>rosids</taxon>
        <taxon>fabids</taxon>
        <taxon>Malpighiales</taxon>
        <taxon>Euphorbiaceae</taxon>
        <taxon>Crotonoideae</taxon>
        <taxon>Micrandreae</taxon>
        <taxon>Hevea</taxon>
    </lineage>
</organism>
<dbReference type="AlphaFoldDB" id="A0A6A6M497"/>
<dbReference type="Gene3D" id="2.60.40.790">
    <property type="match status" value="1"/>
</dbReference>
<dbReference type="Proteomes" id="UP000467840">
    <property type="component" value="Chromosome 9"/>
</dbReference>
<dbReference type="CDD" id="cd06464">
    <property type="entry name" value="ACD_sHsps-like"/>
    <property type="match status" value="1"/>
</dbReference>
<sequence length="124" mass="13807">MFFFPSCRNNKEWEQTYKSEVALTGSAATGQVGPIIELMDVGEKDFSCEIKDDDKVRIKDLMTTGESTVYGLSRTFKMYSKNLCPPGEFSVVFQLPGPVDQLQFSGKVSDGILGAIVMKRKHVN</sequence>
<evidence type="ECO:0000313" key="2">
    <source>
        <dbReference type="Proteomes" id="UP000467840"/>
    </source>
</evidence>
<dbReference type="EMBL" id="JAAGAX010000008">
    <property type="protein sequence ID" value="KAF2307183.1"/>
    <property type="molecule type" value="Genomic_DNA"/>
</dbReference>
<dbReference type="PANTHER" id="PTHR34661:SF3">
    <property type="entry name" value="INCREASED DNA METHYLATION 2"/>
    <property type="match status" value="1"/>
</dbReference>
<proteinExistence type="predicted"/>
<evidence type="ECO:0000313" key="1">
    <source>
        <dbReference type="EMBL" id="KAF2307183.1"/>
    </source>
</evidence>
<name>A0A6A6M497_HEVBR</name>
<comment type="caution">
    <text evidence="1">The sequence shown here is derived from an EMBL/GenBank/DDBJ whole genome shotgun (WGS) entry which is preliminary data.</text>
</comment>
<gene>
    <name evidence="1" type="ORF">GH714_025329</name>
</gene>
<dbReference type="PANTHER" id="PTHR34661">
    <property type="entry name" value="INCREASED DNA METHYLATION 3"/>
    <property type="match status" value="1"/>
</dbReference>
<dbReference type="InterPro" id="IPR039321">
    <property type="entry name" value="IDM2/3-like"/>
</dbReference>
<reference evidence="1 2" key="1">
    <citation type="journal article" date="2020" name="Mol. Plant">
        <title>The Chromosome-Based Rubber Tree Genome Provides New Insights into Spurge Genome Evolution and Rubber Biosynthesis.</title>
        <authorList>
            <person name="Liu J."/>
            <person name="Shi C."/>
            <person name="Shi C.C."/>
            <person name="Li W."/>
            <person name="Zhang Q.J."/>
            <person name="Zhang Y."/>
            <person name="Li K."/>
            <person name="Lu H.F."/>
            <person name="Shi C."/>
            <person name="Zhu S.T."/>
            <person name="Xiao Z.Y."/>
            <person name="Nan H."/>
            <person name="Yue Y."/>
            <person name="Zhu X.G."/>
            <person name="Wu Y."/>
            <person name="Hong X.N."/>
            <person name="Fan G.Y."/>
            <person name="Tong Y."/>
            <person name="Zhang D."/>
            <person name="Mao C.L."/>
            <person name="Liu Y.L."/>
            <person name="Hao S.J."/>
            <person name="Liu W.Q."/>
            <person name="Lv M.Q."/>
            <person name="Zhang H.B."/>
            <person name="Liu Y."/>
            <person name="Hu-Tang G.R."/>
            <person name="Wang J.P."/>
            <person name="Wang J.H."/>
            <person name="Sun Y.H."/>
            <person name="Ni S.B."/>
            <person name="Chen W.B."/>
            <person name="Zhang X.C."/>
            <person name="Jiao Y.N."/>
            <person name="Eichler E.E."/>
            <person name="Li G.H."/>
            <person name="Liu X."/>
            <person name="Gao L.Z."/>
        </authorList>
    </citation>
    <scope>NUCLEOTIDE SEQUENCE [LARGE SCALE GENOMIC DNA]</scope>
    <source>
        <strain evidence="2">cv. GT1</strain>
        <tissue evidence="1">Leaf</tissue>
    </source>
</reference>
<dbReference type="GO" id="GO:0005634">
    <property type="term" value="C:nucleus"/>
    <property type="evidence" value="ECO:0007669"/>
    <property type="project" value="TreeGrafter"/>
</dbReference>
<evidence type="ECO:0008006" key="3">
    <source>
        <dbReference type="Google" id="ProtNLM"/>
    </source>
</evidence>
<dbReference type="InterPro" id="IPR008978">
    <property type="entry name" value="HSP20-like_chaperone"/>
</dbReference>
<protein>
    <recommendedName>
        <fullName evidence="3">SHSP domain-containing protein</fullName>
    </recommendedName>
</protein>
<keyword evidence="2" id="KW-1185">Reference proteome</keyword>
<accession>A0A6A6M497</accession>